<feature type="transmembrane region" description="Helical" evidence="8">
    <location>
        <begin position="30"/>
        <end position="49"/>
    </location>
</feature>
<evidence type="ECO:0000256" key="2">
    <source>
        <dbReference type="ARBA" id="ARBA00009142"/>
    </source>
</evidence>
<dbReference type="InterPro" id="IPR052017">
    <property type="entry name" value="TSUP"/>
</dbReference>
<organism evidence="9 10">
    <name type="scientific">Blautia faecis</name>
    <dbReference type="NCBI Taxonomy" id="871665"/>
    <lineage>
        <taxon>Bacteria</taxon>
        <taxon>Bacillati</taxon>
        <taxon>Bacillota</taxon>
        <taxon>Clostridia</taxon>
        <taxon>Lachnospirales</taxon>
        <taxon>Lachnospiraceae</taxon>
        <taxon>Blautia</taxon>
    </lineage>
</organism>
<evidence type="ECO:0000256" key="7">
    <source>
        <dbReference type="ARBA" id="ARBA00023136"/>
    </source>
</evidence>
<reference evidence="9 10" key="1">
    <citation type="journal article" date="2020" name="Cell Host Microbe">
        <title>Functional and Genomic Variation between Human-Derived Isolates of Lachnospiraceae Reveals Inter- and Intra-Species Diversity.</title>
        <authorList>
            <person name="Sorbara M.T."/>
            <person name="Littmann E.R."/>
            <person name="Fontana E."/>
            <person name="Moody T.U."/>
            <person name="Kohout C.E."/>
            <person name="Gjonbalaj M."/>
            <person name="Eaton V."/>
            <person name="Seok R."/>
            <person name="Leiner I.M."/>
            <person name="Pamer E.G."/>
        </authorList>
    </citation>
    <scope>NUCLEOTIDE SEQUENCE [LARGE SCALE GENOMIC DNA]</scope>
    <source>
        <strain evidence="9 10">MSK.17.74</strain>
    </source>
</reference>
<feature type="transmembrane region" description="Helical" evidence="8">
    <location>
        <begin position="135"/>
        <end position="153"/>
    </location>
</feature>
<comment type="caution">
    <text evidence="9">The sequence shown here is derived from an EMBL/GenBank/DDBJ whole genome shotgun (WGS) entry which is preliminary data.</text>
</comment>
<feature type="transmembrane region" description="Helical" evidence="8">
    <location>
        <begin position="98"/>
        <end position="115"/>
    </location>
</feature>
<dbReference type="GeneID" id="69515989"/>
<dbReference type="InterPro" id="IPR002781">
    <property type="entry name" value="TM_pro_TauE-like"/>
</dbReference>
<dbReference type="RefSeq" id="WP_118583172.1">
    <property type="nucleotide sequence ID" value="NZ_JAAIPU010000021.1"/>
</dbReference>
<evidence type="ECO:0000256" key="4">
    <source>
        <dbReference type="ARBA" id="ARBA00022475"/>
    </source>
</evidence>
<dbReference type="Pfam" id="PF01925">
    <property type="entry name" value="TauE"/>
    <property type="match status" value="1"/>
</dbReference>
<keyword evidence="6 8" id="KW-1133">Transmembrane helix</keyword>
<evidence type="ECO:0000256" key="5">
    <source>
        <dbReference type="ARBA" id="ARBA00022692"/>
    </source>
</evidence>
<feature type="transmembrane region" description="Helical" evidence="8">
    <location>
        <begin position="70"/>
        <end position="92"/>
    </location>
</feature>
<dbReference type="PANTHER" id="PTHR30269">
    <property type="entry name" value="TRANSMEMBRANE PROTEIN YFCA"/>
    <property type="match status" value="1"/>
</dbReference>
<evidence type="ECO:0000256" key="8">
    <source>
        <dbReference type="RuleBase" id="RU363041"/>
    </source>
</evidence>
<keyword evidence="5 8" id="KW-0812">Transmembrane</keyword>
<evidence type="ECO:0000313" key="10">
    <source>
        <dbReference type="Proteomes" id="UP001644719"/>
    </source>
</evidence>
<sequence>MVLVYLVVCFFVFLAGFVDSIAGGGGLISLPAYMIAGLPVHTAIATNKMSSSMGTFVASFHYMKKGFMKWKICIPAVFGAIAGSWIGSHLALLISEKALKIAMLVVLPVILFYVLRSKALKGKDENATEVINGMLIFKSILIAAVVGIYDGIYGPGTGTFLMLLFTGFCHMTLNDAAGATKAINLTTNITALVVFLINGKVLLPLGIAAGVCNMAGNYLGSHSFTSNGHKIVKPVMIVVIVIFFIKVLTELI</sequence>
<keyword evidence="7 8" id="KW-0472">Membrane</keyword>
<comment type="subcellular location">
    <subcellularLocation>
        <location evidence="1 8">Cell membrane</location>
        <topology evidence="1 8">Multi-pass membrane protein</topology>
    </subcellularLocation>
</comment>
<accession>A0ABX2HB27</accession>
<feature type="transmembrane region" description="Helical" evidence="8">
    <location>
        <begin position="231"/>
        <end position="249"/>
    </location>
</feature>
<protein>
    <recommendedName>
        <fullName evidence="8">Probable membrane transporter protein</fullName>
    </recommendedName>
</protein>
<evidence type="ECO:0000313" key="9">
    <source>
        <dbReference type="EMBL" id="NSG86530.1"/>
    </source>
</evidence>
<comment type="similarity">
    <text evidence="2 8">Belongs to the 4-toluene sulfonate uptake permease (TSUP) (TC 2.A.102) family.</text>
</comment>
<feature type="transmembrane region" description="Helical" evidence="8">
    <location>
        <begin position="189"/>
        <end position="211"/>
    </location>
</feature>
<dbReference type="Proteomes" id="UP001644719">
    <property type="component" value="Unassembled WGS sequence"/>
</dbReference>
<dbReference type="EMBL" id="JAAITS010000042">
    <property type="protein sequence ID" value="NSG86530.1"/>
    <property type="molecule type" value="Genomic_DNA"/>
</dbReference>
<evidence type="ECO:0000256" key="1">
    <source>
        <dbReference type="ARBA" id="ARBA00004651"/>
    </source>
</evidence>
<keyword evidence="4 8" id="KW-1003">Cell membrane</keyword>
<evidence type="ECO:0000256" key="6">
    <source>
        <dbReference type="ARBA" id="ARBA00022989"/>
    </source>
</evidence>
<name>A0ABX2HB27_9FIRM</name>
<gene>
    <name evidence="9" type="ORF">G5B17_14195</name>
</gene>
<proteinExistence type="inferred from homology"/>
<keyword evidence="10" id="KW-1185">Reference proteome</keyword>
<dbReference type="PANTHER" id="PTHR30269:SF0">
    <property type="entry name" value="MEMBRANE TRANSPORTER PROTEIN YFCA-RELATED"/>
    <property type="match status" value="1"/>
</dbReference>
<evidence type="ECO:0000256" key="3">
    <source>
        <dbReference type="ARBA" id="ARBA00022448"/>
    </source>
</evidence>
<keyword evidence="3" id="KW-0813">Transport</keyword>